<name>A0A9P1G2A8_9DINO</name>
<dbReference type="EMBL" id="CAMXCT010002002">
    <property type="protein sequence ID" value="CAI3994867.1"/>
    <property type="molecule type" value="Genomic_DNA"/>
</dbReference>
<accession>A0A9P1G2A8</accession>
<proteinExistence type="predicted"/>
<evidence type="ECO:0000313" key="2">
    <source>
        <dbReference type="EMBL" id="CAL4782179.1"/>
    </source>
</evidence>
<keyword evidence="3" id="KW-1185">Reference proteome</keyword>
<gene>
    <name evidence="1" type="ORF">C1SCF055_LOCUS21482</name>
</gene>
<dbReference type="Proteomes" id="UP001152797">
    <property type="component" value="Unassembled WGS sequence"/>
</dbReference>
<organism evidence="1">
    <name type="scientific">Cladocopium goreaui</name>
    <dbReference type="NCBI Taxonomy" id="2562237"/>
    <lineage>
        <taxon>Eukaryota</taxon>
        <taxon>Sar</taxon>
        <taxon>Alveolata</taxon>
        <taxon>Dinophyceae</taxon>
        <taxon>Suessiales</taxon>
        <taxon>Symbiodiniaceae</taxon>
        <taxon>Cladocopium</taxon>
    </lineage>
</organism>
<evidence type="ECO:0000313" key="3">
    <source>
        <dbReference type="Proteomes" id="UP001152797"/>
    </source>
</evidence>
<dbReference type="EMBL" id="CAMXCT030002002">
    <property type="protein sequence ID" value="CAL4782179.1"/>
    <property type="molecule type" value="Genomic_DNA"/>
</dbReference>
<reference evidence="1" key="1">
    <citation type="submission" date="2022-10" db="EMBL/GenBank/DDBJ databases">
        <authorList>
            <person name="Chen Y."/>
            <person name="Dougan E. K."/>
            <person name="Chan C."/>
            <person name="Rhodes N."/>
            <person name="Thang M."/>
        </authorList>
    </citation>
    <scope>NUCLEOTIDE SEQUENCE</scope>
</reference>
<dbReference type="AlphaFoldDB" id="A0A9P1G2A8"/>
<sequence>MKKRSEGDMKGVLGAVPTDCDTCSDGSDDFKENSELEKETTYEEVCTEMKKRSEGDMKGVLGAVPTDCDTCSDGSDDFKVDLADDPHDISWVGKQFLNRHDLCAFYHWQLR</sequence>
<reference evidence="2 3" key="2">
    <citation type="submission" date="2024-05" db="EMBL/GenBank/DDBJ databases">
        <authorList>
            <person name="Chen Y."/>
            <person name="Shah S."/>
            <person name="Dougan E. K."/>
            <person name="Thang M."/>
            <person name="Chan C."/>
        </authorList>
    </citation>
    <scope>NUCLEOTIDE SEQUENCE [LARGE SCALE GENOMIC DNA]</scope>
</reference>
<dbReference type="EMBL" id="CAMXCT020002002">
    <property type="protein sequence ID" value="CAL1148242.1"/>
    <property type="molecule type" value="Genomic_DNA"/>
</dbReference>
<protein>
    <submittedName>
        <fullName evidence="2">Glyceraldehyde-3-phosphate dehydrogenase</fullName>
    </submittedName>
</protein>
<evidence type="ECO:0000313" key="1">
    <source>
        <dbReference type="EMBL" id="CAI3994867.1"/>
    </source>
</evidence>
<comment type="caution">
    <text evidence="1">The sequence shown here is derived from an EMBL/GenBank/DDBJ whole genome shotgun (WGS) entry which is preliminary data.</text>
</comment>